<evidence type="ECO:0000256" key="1">
    <source>
        <dbReference type="SAM" id="MobiDB-lite"/>
    </source>
</evidence>
<evidence type="ECO:0000313" key="2">
    <source>
        <dbReference type="EMBL" id="MPC98400.1"/>
    </source>
</evidence>
<dbReference type="Proteomes" id="UP000324222">
    <property type="component" value="Unassembled WGS sequence"/>
</dbReference>
<reference evidence="2 3" key="1">
    <citation type="submission" date="2019-05" db="EMBL/GenBank/DDBJ databases">
        <title>Another draft genome of Portunus trituberculatus and its Hox gene families provides insights of decapod evolution.</title>
        <authorList>
            <person name="Jeong J.-H."/>
            <person name="Song I."/>
            <person name="Kim S."/>
            <person name="Choi T."/>
            <person name="Kim D."/>
            <person name="Ryu S."/>
            <person name="Kim W."/>
        </authorList>
    </citation>
    <scope>NUCLEOTIDE SEQUENCE [LARGE SCALE GENOMIC DNA]</scope>
    <source>
        <tissue evidence="2">Muscle</tissue>
    </source>
</reference>
<dbReference type="AlphaFoldDB" id="A0A5B7JNL0"/>
<comment type="caution">
    <text evidence="2">The sequence shown here is derived from an EMBL/GenBank/DDBJ whole genome shotgun (WGS) entry which is preliminary data.</text>
</comment>
<proteinExistence type="predicted"/>
<evidence type="ECO:0000313" key="3">
    <source>
        <dbReference type="Proteomes" id="UP000324222"/>
    </source>
</evidence>
<accession>A0A5B7JNL0</accession>
<sequence length="121" mass="12527">MLIRSPPLRVFPTHGRIHDLQNTIRSFLSCPSPPAKGLVATSRALVLPHSSSARIEKENAPCSDSAEPAVGQADDGERPSCMLGPQQSPGPGVVGGGPELGSGSIPPSGYFGHLSLYGCLK</sequence>
<dbReference type="EMBL" id="VSRR010113930">
    <property type="protein sequence ID" value="MPC98400.1"/>
    <property type="molecule type" value="Genomic_DNA"/>
</dbReference>
<keyword evidence="3" id="KW-1185">Reference proteome</keyword>
<feature type="region of interest" description="Disordered" evidence="1">
    <location>
        <begin position="55"/>
        <end position="111"/>
    </location>
</feature>
<gene>
    <name evidence="2" type="ORF">E2C01_093769</name>
</gene>
<name>A0A5B7JNL0_PORTR</name>
<protein>
    <submittedName>
        <fullName evidence="2">Uncharacterized protein</fullName>
    </submittedName>
</protein>
<organism evidence="2 3">
    <name type="scientific">Portunus trituberculatus</name>
    <name type="common">Swimming crab</name>
    <name type="synonym">Neptunus trituberculatus</name>
    <dbReference type="NCBI Taxonomy" id="210409"/>
    <lineage>
        <taxon>Eukaryota</taxon>
        <taxon>Metazoa</taxon>
        <taxon>Ecdysozoa</taxon>
        <taxon>Arthropoda</taxon>
        <taxon>Crustacea</taxon>
        <taxon>Multicrustacea</taxon>
        <taxon>Malacostraca</taxon>
        <taxon>Eumalacostraca</taxon>
        <taxon>Eucarida</taxon>
        <taxon>Decapoda</taxon>
        <taxon>Pleocyemata</taxon>
        <taxon>Brachyura</taxon>
        <taxon>Eubrachyura</taxon>
        <taxon>Portunoidea</taxon>
        <taxon>Portunidae</taxon>
        <taxon>Portuninae</taxon>
        <taxon>Portunus</taxon>
    </lineage>
</organism>